<accession>A0A0J6FM05</accession>
<feature type="chain" id="PRO_5005271311" description="Secreted protein" evidence="1">
    <location>
        <begin position="22"/>
        <end position="131"/>
    </location>
</feature>
<dbReference type="VEuPathDB" id="FungiDB:CPAG_07715"/>
<keyword evidence="1" id="KW-0732">Signal</keyword>
<gene>
    <name evidence="2" type="ORF">CPAG_07715</name>
</gene>
<sequence>MCFKLPKLFSVLLWKIDLGIILPSIFDTRSACADFAVSPPQPHSRRAGWRCTRSKAIIPTCTRVMERMSNLLTSTTFHDVYQLARLAIGRSLNSVAYWANHEPPPRAETHAQVQETCQSWCLRVIRRLTDK</sequence>
<evidence type="ECO:0000313" key="2">
    <source>
        <dbReference type="EMBL" id="KMM71408.1"/>
    </source>
</evidence>
<reference evidence="2 3" key="1">
    <citation type="submission" date="2007-06" db="EMBL/GenBank/DDBJ databases">
        <title>The Genome Sequence of Coccidioides posadasii RMSCC_3488.</title>
        <authorList>
            <consortium name="Coccidioides Genome Resources Consortium"/>
            <consortium name="The Broad Institute Genome Sequencing Platform"/>
            <person name="Henn M.R."/>
            <person name="Sykes S."/>
            <person name="Young S."/>
            <person name="Jaffe D."/>
            <person name="Berlin A."/>
            <person name="Alvarez P."/>
            <person name="Butler J."/>
            <person name="Gnerre S."/>
            <person name="Grabherr M."/>
            <person name="Mauceli E."/>
            <person name="Brockman W."/>
            <person name="Kodira C."/>
            <person name="Alvarado L."/>
            <person name="Zeng Q."/>
            <person name="Crawford M."/>
            <person name="Antoine C."/>
            <person name="Devon K."/>
            <person name="Galgiani J."/>
            <person name="Orsborn K."/>
            <person name="Lewis M.L."/>
            <person name="Nusbaum C."/>
            <person name="Galagan J."/>
            <person name="Birren B."/>
        </authorList>
    </citation>
    <scope>NUCLEOTIDE SEQUENCE [LARGE SCALE GENOMIC DNA]</scope>
    <source>
        <strain evidence="2 3">RMSCC 3488</strain>
    </source>
</reference>
<dbReference type="Proteomes" id="UP000054567">
    <property type="component" value="Unassembled WGS sequence"/>
</dbReference>
<evidence type="ECO:0000256" key="1">
    <source>
        <dbReference type="SAM" id="SignalP"/>
    </source>
</evidence>
<reference evidence="3" key="2">
    <citation type="journal article" date="2009" name="Genome Res.">
        <title>Comparative genomic analyses of the human fungal pathogens Coccidioides and their relatives.</title>
        <authorList>
            <person name="Sharpton T.J."/>
            <person name="Stajich J.E."/>
            <person name="Rounsley S.D."/>
            <person name="Gardner M.J."/>
            <person name="Wortman J.R."/>
            <person name="Jordar V.S."/>
            <person name="Maiti R."/>
            <person name="Kodira C.D."/>
            <person name="Neafsey D.E."/>
            <person name="Zeng Q."/>
            <person name="Hung C.-Y."/>
            <person name="McMahan C."/>
            <person name="Muszewska A."/>
            <person name="Grynberg M."/>
            <person name="Mandel M.A."/>
            <person name="Kellner E.M."/>
            <person name="Barker B.M."/>
            <person name="Galgiani J.N."/>
            <person name="Orbach M.J."/>
            <person name="Kirkland T.N."/>
            <person name="Cole G.T."/>
            <person name="Henn M.R."/>
            <person name="Birren B.W."/>
            <person name="Taylor J.W."/>
        </authorList>
    </citation>
    <scope>NUCLEOTIDE SEQUENCE [LARGE SCALE GENOMIC DNA]</scope>
    <source>
        <strain evidence="3">RMSCC 3488</strain>
    </source>
</reference>
<evidence type="ECO:0000313" key="3">
    <source>
        <dbReference type="Proteomes" id="UP000054567"/>
    </source>
</evidence>
<protein>
    <recommendedName>
        <fullName evidence="4">Secreted protein</fullName>
    </recommendedName>
</protein>
<proteinExistence type="predicted"/>
<name>A0A0J6FM05_COCPO</name>
<reference evidence="3" key="3">
    <citation type="journal article" date="2010" name="Genome Res.">
        <title>Population genomic sequencing of Coccidioides fungi reveals recent hybridization and transposon control.</title>
        <authorList>
            <person name="Neafsey D.E."/>
            <person name="Barker B.M."/>
            <person name="Sharpton T.J."/>
            <person name="Stajich J.E."/>
            <person name="Park D.J."/>
            <person name="Whiston E."/>
            <person name="Hung C.-Y."/>
            <person name="McMahan C."/>
            <person name="White J."/>
            <person name="Sykes S."/>
            <person name="Heiman D."/>
            <person name="Young S."/>
            <person name="Zeng Q."/>
            <person name="Abouelleil A."/>
            <person name="Aftuck L."/>
            <person name="Bessette D."/>
            <person name="Brown A."/>
            <person name="FitzGerald M."/>
            <person name="Lui A."/>
            <person name="Macdonald J.P."/>
            <person name="Priest M."/>
            <person name="Orbach M.J."/>
            <person name="Galgiani J.N."/>
            <person name="Kirkland T.N."/>
            <person name="Cole G.T."/>
            <person name="Birren B.W."/>
            <person name="Henn M.R."/>
            <person name="Taylor J.W."/>
            <person name="Rounsley S.D."/>
        </authorList>
    </citation>
    <scope>NUCLEOTIDE SEQUENCE [LARGE SCALE GENOMIC DNA]</scope>
    <source>
        <strain evidence="3">RMSCC 3488</strain>
    </source>
</reference>
<feature type="signal peptide" evidence="1">
    <location>
        <begin position="1"/>
        <end position="21"/>
    </location>
</feature>
<dbReference type="AlphaFoldDB" id="A0A0J6FM05"/>
<dbReference type="EMBL" id="DS268113">
    <property type="protein sequence ID" value="KMM71408.1"/>
    <property type="molecule type" value="Genomic_DNA"/>
</dbReference>
<evidence type="ECO:0008006" key="4">
    <source>
        <dbReference type="Google" id="ProtNLM"/>
    </source>
</evidence>
<organism evidence="2 3">
    <name type="scientific">Coccidioides posadasii RMSCC 3488</name>
    <dbReference type="NCBI Taxonomy" id="454284"/>
    <lineage>
        <taxon>Eukaryota</taxon>
        <taxon>Fungi</taxon>
        <taxon>Dikarya</taxon>
        <taxon>Ascomycota</taxon>
        <taxon>Pezizomycotina</taxon>
        <taxon>Eurotiomycetes</taxon>
        <taxon>Eurotiomycetidae</taxon>
        <taxon>Onygenales</taxon>
        <taxon>Onygenaceae</taxon>
        <taxon>Coccidioides</taxon>
    </lineage>
</organism>